<evidence type="ECO:0000256" key="3">
    <source>
        <dbReference type="ARBA" id="ARBA00005673"/>
    </source>
</evidence>
<organism evidence="20 21">
    <name type="scientific">Dictyostelium firmibasis</name>
    <dbReference type="NCBI Taxonomy" id="79012"/>
    <lineage>
        <taxon>Eukaryota</taxon>
        <taxon>Amoebozoa</taxon>
        <taxon>Evosea</taxon>
        <taxon>Eumycetozoa</taxon>
        <taxon>Dictyostelia</taxon>
        <taxon>Dictyosteliales</taxon>
        <taxon>Dictyosteliaceae</taxon>
        <taxon>Dictyostelium</taxon>
    </lineage>
</organism>
<evidence type="ECO:0000256" key="7">
    <source>
        <dbReference type="ARBA" id="ARBA00022741"/>
    </source>
</evidence>
<evidence type="ECO:0000313" key="20">
    <source>
        <dbReference type="EMBL" id="KAK5580083.1"/>
    </source>
</evidence>
<dbReference type="GO" id="GO:0019948">
    <property type="term" value="F:SUMO activating enzyme activity"/>
    <property type="evidence" value="ECO:0007669"/>
    <property type="project" value="UniProtKB-UniRule"/>
</dbReference>
<dbReference type="FunFam" id="3.10.290.20:FF:000013">
    <property type="entry name" value="SUMO-activating enzyme subunit 2"/>
    <property type="match status" value="1"/>
</dbReference>
<protein>
    <recommendedName>
        <fullName evidence="12">SUMO-activating enzyme subunit</fullName>
    </recommendedName>
</protein>
<dbReference type="EMBL" id="JAVFKY010000002">
    <property type="protein sequence ID" value="KAK5580083.1"/>
    <property type="molecule type" value="Genomic_DNA"/>
</dbReference>
<comment type="similarity">
    <text evidence="3 12">Belongs to the ubiquitin-activating E1 family.</text>
</comment>
<evidence type="ECO:0000256" key="12">
    <source>
        <dbReference type="PIRNR" id="PIRNR039133"/>
    </source>
</evidence>
<dbReference type="GO" id="GO:0016925">
    <property type="term" value="P:protein sumoylation"/>
    <property type="evidence" value="ECO:0007669"/>
    <property type="project" value="UniProtKB-UniRule"/>
</dbReference>
<dbReference type="InterPro" id="IPR000011">
    <property type="entry name" value="UBQ/SUMO-activ_enz_E1-like"/>
</dbReference>
<feature type="binding site" evidence="15">
    <location>
        <position position="166"/>
    </location>
    <ligand>
        <name>Zn(2+)</name>
        <dbReference type="ChEBI" id="CHEBI:29105"/>
    </ligand>
</feature>
<evidence type="ECO:0000256" key="15">
    <source>
        <dbReference type="PIRSR" id="PIRSR039133-3"/>
    </source>
</evidence>
<dbReference type="InterPro" id="IPR042449">
    <property type="entry name" value="Ub-E1_IAD_1"/>
</dbReference>
<feature type="compositionally biased region" description="Low complexity" evidence="16">
    <location>
        <begin position="579"/>
        <end position="600"/>
    </location>
</feature>
<evidence type="ECO:0000256" key="11">
    <source>
        <dbReference type="ARBA" id="ARBA00023242"/>
    </source>
</evidence>
<dbReference type="GO" id="GO:0016740">
    <property type="term" value="F:transferase activity"/>
    <property type="evidence" value="ECO:0007669"/>
    <property type="project" value="UniProtKB-KW"/>
</dbReference>
<dbReference type="PRINTS" id="PR01849">
    <property type="entry name" value="UBIQUITINACT"/>
</dbReference>
<evidence type="ECO:0000259" key="19">
    <source>
        <dbReference type="Pfam" id="PF14732"/>
    </source>
</evidence>
<evidence type="ECO:0000259" key="17">
    <source>
        <dbReference type="Pfam" id="PF00899"/>
    </source>
</evidence>
<dbReference type="AlphaFoldDB" id="A0AAN7UEV8"/>
<dbReference type="InterPro" id="IPR030661">
    <property type="entry name" value="Uba2"/>
</dbReference>
<keyword evidence="8 12" id="KW-0833">Ubl conjugation pathway</keyword>
<keyword evidence="21" id="KW-1185">Reference proteome</keyword>
<keyword evidence="5" id="KW-0808">Transferase</keyword>
<evidence type="ECO:0000256" key="6">
    <source>
        <dbReference type="ARBA" id="ARBA00022723"/>
    </source>
</evidence>
<evidence type="ECO:0000259" key="18">
    <source>
        <dbReference type="Pfam" id="PF10585"/>
    </source>
</evidence>
<evidence type="ECO:0000256" key="2">
    <source>
        <dbReference type="ARBA" id="ARBA00004718"/>
    </source>
</evidence>
<evidence type="ECO:0000256" key="1">
    <source>
        <dbReference type="ARBA" id="ARBA00004123"/>
    </source>
</evidence>
<sequence>MSERYSHIIEVLGQSTFDKIQTCKILVVGAGGIGCELLKNLVLTGFKNIDIIDLDTIDISNLNRQFLFRKQHIGMSKAKIAKESVLKYNELVNITAHHGDVKSIEFGSEFFKKFDLVMNALDNISARRHVNRLCLSVDVPMIESGSAGYLGQVSVIRKGITECFECQPIAVPKQFAVCTIRTNPSAPIHCIVWAKMLFGKLFGPKDDGDSSSLTDLDNDIIHGTEELGNIKRDEKLSIEKEKGFNRWVFHKIFHTDIETLIHMPDLWKDKQPPTSLLLDEILTSKQEQDKKEVEKIGDQLIFTLPDQKQWSFKENVEVFLDCLEKLKQQQLQQNGKPMTWDKDDELALSFVCSASNIRSNIFGIPMKSRFDVKSMAGNIIPAIATTNAVIGGLIVIEAIKIVDGRFDQCRSTYLYQLPSGKRLLMPVEIEPQNPKCFVCNRSFITCRLNTEKITIGQFIDQVLKKTLALNEPILTVGTDIIYEGGDQDLSKEEIEQRSKIEKKTLATHRLTNDTSLIVEDYNQDFQVTINIQHTTDFDEDVKKLKKQKQKEIDEKEGKTTLEKEKEEDDKFFEIIGKSTIQTSQPTTTTTTTTTTSTIDTNNKDSVVEDDDDFMFIEDIPSATTTTTTTNTNATESTTNKKRKEIDTDESEDLESSKKLKSNLQD</sequence>
<feature type="active site" description="Glycyl thioester intermediate" evidence="13">
    <location>
        <position position="178"/>
    </location>
</feature>
<evidence type="ECO:0000256" key="9">
    <source>
        <dbReference type="ARBA" id="ARBA00022833"/>
    </source>
</evidence>
<dbReference type="PANTHER" id="PTHR10953">
    <property type="entry name" value="UBIQUITIN-ACTIVATING ENZYME E1"/>
    <property type="match status" value="1"/>
</dbReference>
<feature type="domain" description="Ubiquitin/SUMO-activating enzyme ubiquitin-like" evidence="19">
    <location>
        <begin position="447"/>
        <end position="537"/>
    </location>
</feature>
<dbReference type="Proteomes" id="UP001344447">
    <property type="component" value="Unassembled WGS sequence"/>
</dbReference>
<evidence type="ECO:0000256" key="10">
    <source>
        <dbReference type="ARBA" id="ARBA00022840"/>
    </source>
</evidence>
<keyword evidence="9 12" id="KW-0862">Zinc</keyword>
<dbReference type="InterPro" id="IPR028077">
    <property type="entry name" value="UAE_UbL_dom"/>
</dbReference>
<feature type="binding site" evidence="14">
    <location>
        <begin position="29"/>
        <end position="34"/>
    </location>
    <ligand>
        <name>ATP</name>
        <dbReference type="ChEBI" id="CHEBI:30616"/>
    </ligand>
</feature>
<feature type="binding site" evidence="15">
    <location>
        <position position="163"/>
    </location>
    <ligand>
        <name>Zn(2+)</name>
        <dbReference type="ChEBI" id="CHEBI:29105"/>
    </ligand>
</feature>
<dbReference type="GO" id="GO:0005524">
    <property type="term" value="F:ATP binding"/>
    <property type="evidence" value="ECO:0007669"/>
    <property type="project" value="UniProtKB-UniRule"/>
</dbReference>
<reference evidence="20 21" key="1">
    <citation type="submission" date="2023-11" db="EMBL/GenBank/DDBJ databases">
        <title>Dfirmibasis_genome.</title>
        <authorList>
            <person name="Edelbroek B."/>
            <person name="Kjellin J."/>
            <person name="Jerlstrom-Hultqvist J."/>
            <person name="Soderbom F."/>
        </authorList>
    </citation>
    <scope>NUCLEOTIDE SEQUENCE [LARGE SCALE GENOMIC DNA]</scope>
    <source>
        <strain evidence="20 21">TNS-C-14</strain>
    </source>
</reference>
<dbReference type="FunFam" id="3.50.50.80:FF:000002">
    <property type="entry name" value="SUMO-activating enzyme subunit 2"/>
    <property type="match status" value="1"/>
</dbReference>
<dbReference type="Pfam" id="PF10585">
    <property type="entry name" value="UBA_E1_SCCH"/>
    <property type="match status" value="1"/>
</dbReference>
<keyword evidence="11" id="KW-0539">Nucleus</keyword>
<feature type="binding site" evidence="14">
    <location>
        <begin position="122"/>
        <end position="127"/>
    </location>
    <ligand>
        <name>ATP</name>
        <dbReference type="ChEBI" id="CHEBI:30616"/>
    </ligand>
</feature>
<evidence type="ECO:0000256" key="16">
    <source>
        <dbReference type="SAM" id="MobiDB-lite"/>
    </source>
</evidence>
<dbReference type="Gene3D" id="3.10.290.20">
    <property type="entry name" value="Ubiquitin-like 2 activating enzyme e1b. Chain: B, domain 3"/>
    <property type="match status" value="1"/>
</dbReference>
<dbReference type="PROSITE" id="PS51257">
    <property type="entry name" value="PROKAR_LIPOPROTEIN"/>
    <property type="match status" value="1"/>
</dbReference>
<feature type="region of interest" description="Disordered" evidence="16">
    <location>
        <begin position="578"/>
        <end position="604"/>
    </location>
</feature>
<feature type="domain" description="Ubiquitin-activating enzyme SCCH" evidence="18">
    <location>
        <begin position="295"/>
        <end position="373"/>
    </location>
</feature>
<dbReference type="PIRSF" id="PIRSF039133">
    <property type="entry name" value="SUMO_E1B"/>
    <property type="match status" value="1"/>
</dbReference>
<dbReference type="Gene3D" id="3.50.50.80">
    <property type="entry name" value="Ubiquitin-activating enzyme E1, inactive adenylation domain, subdomain 1"/>
    <property type="match status" value="1"/>
</dbReference>
<dbReference type="GO" id="GO:0046872">
    <property type="term" value="F:metal ion binding"/>
    <property type="evidence" value="ECO:0007669"/>
    <property type="project" value="UniProtKB-KW"/>
</dbReference>
<feature type="binding site" evidence="15">
    <location>
        <position position="439"/>
    </location>
    <ligand>
        <name>Zn(2+)</name>
        <dbReference type="ChEBI" id="CHEBI:29105"/>
    </ligand>
</feature>
<dbReference type="InterPro" id="IPR023318">
    <property type="entry name" value="Ub_act_enz_dom_a_sf"/>
</dbReference>
<dbReference type="InterPro" id="IPR019572">
    <property type="entry name" value="UBA_E1_SCCH"/>
</dbReference>
<dbReference type="InterPro" id="IPR045886">
    <property type="entry name" value="ThiF/MoeB/HesA"/>
</dbReference>
<feature type="binding site" evidence="14">
    <location>
        <position position="77"/>
    </location>
    <ligand>
        <name>ATP</name>
        <dbReference type="ChEBI" id="CHEBI:30616"/>
    </ligand>
</feature>
<gene>
    <name evidence="20" type="ORF">RB653_000096</name>
</gene>
<accession>A0AAN7UEV8</accession>
<evidence type="ECO:0000313" key="21">
    <source>
        <dbReference type="Proteomes" id="UP001344447"/>
    </source>
</evidence>
<dbReference type="GO" id="GO:0031510">
    <property type="term" value="C:SUMO activating enzyme complex"/>
    <property type="evidence" value="ECO:0007669"/>
    <property type="project" value="UniProtKB-UniRule"/>
</dbReference>
<dbReference type="GO" id="GO:0005737">
    <property type="term" value="C:cytoplasm"/>
    <property type="evidence" value="ECO:0007669"/>
    <property type="project" value="TreeGrafter"/>
</dbReference>
<evidence type="ECO:0000256" key="5">
    <source>
        <dbReference type="ARBA" id="ARBA00022679"/>
    </source>
</evidence>
<comment type="subunit">
    <text evidence="12">Heterodimer.</text>
</comment>
<evidence type="ECO:0000256" key="13">
    <source>
        <dbReference type="PIRSR" id="PIRSR039133-1"/>
    </source>
</evidence>
<dbReference type="Pfam" id="PF00899">
    <property type="entry name" value="ThiF"/>
    <property type="match status" value="1"/>
</dbReference>
<dbReference type="FunFam" id="3.40.50.720:FF:000618">
    <property type="entry name" value="SUMO-activating enzyme subunit 2"/>
    <property type="match status" value="1"/>
</dbReference>
<dbReference type="PANTHER" id="PTHR10953:SF5">
    <property type="entry name" value="SUMO-ACTIVATING ENZYME SUBUNIT 2"/>
    <property type="match status" value="1"/>
</dbReference>
<feature type="compositionally biased region" description="Low complexity" evidence="16">
    <location>
        <begin position="617"/>
        <end position="637"/>
    </location>
</feature>
<name>A0AAN7UEV8_9MYCE</name>
<evidence type="ECO:0000256" key="8">
    <source>
        <dbReference type="ARBA" id="ARBA00022786"/>
    </source>
</evidence>
<comment type="pathway">
    <text evidence="2 12">Protein modification; protein sumoylation.</text>
</comment>
<feature type="binding site" evidence="14">
    <location>
        <begin position="61"/>
        <end position="64"/>
    </location>
    <ligand>
        <name>ATP</name>
        <dbReference type="ChEBI" id="CHEBI:30616"/>
    </ligand>
</feature>
<keyword evidence="6 12" id="KW-0479">Metal-binding</keyword>
<comment type="caution">
    <text evidence="20">The sequence shown here is derived from an EMBL/GenBank/DDBJ whole genome shotgun (WGS) entry which is preliminary data.</text>
</comment>
<feature type="domain" description="THIF-type NAD/FAD binding fold" evidence="17">
    <location>
        <begin position="10"/>
        <end position="436"/>
    </location>
</feature>
<dbReference type="SUPFAM" id="SSF69572">
    <property type="entry name" value="Activating enzymes of the ubiquitin-like proteins"/>
    <property type="match status" value="1"/>
</dbReference>
<keyword evidence="10 12" id="KW-0067">ATP-binding</keyword>
<proteinExistence type="inferred from homology"/>
<feature type="binding site" evidence="14">
    <location>
        <position position="53"/>
    </location>
    <ligand>
        <name>ATP</name>
        <dbReference type="ChEBI" id="CHEBI:30616"/>
    </ligand>
</feature>
<evidence type="ECO:0000256" key="14">
    <source>
        <dbReference type="PIRSR" id="PIRSR039133-2"/>
    </source>
</evidence>
<dbReference type="InterPro" id="IPR035985">
    <property type="entry name" value="Ubiquitin-activating_enz"/>
</dbReference>
<keyword evidence="4" id="KW-0436">Ligase</keyword>
<feature type="binding site" evidence="15">
    <location>
        <position position="436"/>
    </location>
    <ligand>
        <name>Zn(2+)</name>
        <dbReference type="ChEBI" id="CHEBI:29105"/>
    </ligand>
</feature>
<dbReference type="Gene3D" id="1.10.10.520">
    <property type="entry name" value="Ubiquitin activating enzymes (Uba3). Chain: B, domain 2"/>
    <property type="match status" value="1"/>
</dbReference>
<dbReference type="InterPro" id="IPR000594">
    <property type="entry name" value="ThiF_NAD_FAD-bd"/>
</dbReference>
<keyword evidence="7 12" id="KW-0547">Nucleotide-binding</keyword>
<comment type="subcellular location">
    <subcellularLocation>
        <location evidence="1">Nucleus</location>
    </subcellularLocation>
</comment>
<dbReference type="Pfam" id="PF14732">
    <property type="entry name" value="UAE_UbL"/>
    <property type="match status" value="1"/>
</dbReference>
<evidence type="ECO:0000256" key="4">
    <source>
        <dbReference type="ARBA" id="ARBA00022598"/>
    </source>
</evidence>
<feature type="region of interest" description="Disordered" evidence="16">
    <location>
        <begin position="617"/>
        <end position="665"/>
    </location>
</feature>